<dbReference type="AlphaFoldDB" id="S7ZUL9"/>
<name>S7ZUL9_PENO1</name>
<dbReference type="HOGENOM" id="CLU_072835_0_0_1"/>
<protein>
    <submittedName>
        <fullName evidence="1">Uncharacterized protein</fullName>
    </submittedName>
</protein>
<keyword evidence="2" id="KW-1185">Reference proteome</keyword>
<dbReference type="eggNOG" id="ENOG502SQI1">
    <property type="taxonomic scope" value="Eukaryota"/>
</dbReference>
<evidence type="ECO:0000313" key="2">
    <source>
        <dbReference type="Proteomes" id="UP000019376"/>
    </source>
</evidence>
<sequence>MSSSILPDVEGHGTWHTGPACPEEKLSSFRGWRALWARNLDIATSFIHPESGSVLLKDISNKEGALLSVSERAAQCIFLCLRHRTGSYAIQIPCLRSRPRRLIGRRLEDRDGTLRHISGGEIYEQPVIKKEAFESDAAIWDRMIAAYLNESGRWKRWLPFFGPIAVREVEFQFMGLKYRRGRFPIFGLTPVNEEKVREEADDIIASVPTDAEIEYGNGCMGLSHSTKCPASFGLESPCILDLAEEARLRKRRLDMLFILKDCARNPQKANGLRTLEGMAQESCIYELEREDQITLPQRDQPYTRTDKLKGIEISVGWQFDRIVSEVPVPATWTWFCLALIWAAVIAWEGTTDDWGTAMAFGQLLAASISLIMIHTRN</sequence>
<dbReference type="OrthoDB" id="3557612at2759"/>
<dbReference type="Proteomes" id="UP000019376">
    <property type="component" value="Unassembled WGS sequence"/>
</dbReference>
<dbReference type="EMBL" id="KB644415">
    <property type="protein sequence ID" value="EPS34139.1"/>
    <property type="molecule type" value="Genomic_DNA"/>
</dbReference>
<accession>S7ZUL9</accession>
<gene>
    <name evidence="1" type="ORF">PDE_09101</name>
</gene>
<proteinExistence type="predicted"/>
<organism evidence="1 2">
    <name type="scientific">Penicillium oxalicum (strain 114-2 / CGMCC 5302)</name>
    <name type="common">Penicillium decumbens</name>
    <dbReference type="NCBI Taxonomy" id="933388"/>
    <lineage>
        <taxon>Eukaryota</taxon>
        <taxon>Fungi</taxon>
        <taxon>Dikarya</taxon>
        <taxon>Ascomycota</taxon>
        <taxon>Pezizomycotina</taxon>
        <taxon>Eurotiomycetes</taxon>
        <taxon>Eurotiomycetidae</taxon>
        <taxon>Eurotiales</taxon>
        <taxon>Aspergillaceae</taxon>
        <taxon>Penicillium</taxon>
    </lineage>
</organism>
<reference evidence="1 2" key="1">
    <citation type="journal article" date="2013" name="PLoS ONE">
        <title>Genomic and secretomic analyses reveal unique features of the lignocellulolytic enzyme system of Penicillium decumbens.</title>
        <authorList>
            <person name="Liu G."/>
            <person name="Zhang L."/>
            <person name="Wei X."/>
            <person name="Zou G."/>
            <person name="Qin Y."/>
            <person name="Ma L."/>
            <person name="Li J."/>
            <person name="Zheng H."/>
            <person name="Wang S."/>
            <person name="Wang C."/>
            <person name="Xun L."/>
            <person name="Zhao G.-P."/>
            <person name="Zhou Z."/>
            <person name="Qu Y."/>
        </authorList>
    </citation>
    <scope>NUCLEOTIDE SEQUENCE [LARGE SCALE GENOMIC DNA]</scope>
    <source>
        <strain evidence="2">114-2 / CGMCC 5302</strain>
    </source>
</reference>
<evidence type="ECO:0000313" key="1">
    <source>
        <dbReference type="EMBL" id="EPS34139.1"/>
    </source>
</evidence>